<dbReference type="HOGENOM" id="CLU_043741_3_0_1"/>
<keyword evidence="5" id="KW-1185">Reference proteome</keyword>
<evidence type="ECO:0000313" key="4">
    <source>
        <dbReference type="EnsemblPlants" id="PGSC0003DMT400086552"/>
    </source>
</evidence>
<dbReference type="EnsemblPlants" id="PGSC0003DMT400086552">
    <property type="protein sequence ID" value="PGSC0003DMT400086552"/>
    <property type="gene ID" value="PGSC0003DMG400036123"/>
</dbReference>
<dbReference type="AlphaFoldDB" id="M1DC04"/>
<dbReference type="InParanoid" id="M1DC04"/>
<evidence type="ECO:0000259" key="3">
    <source>
        <dbReference type="PROSITE" id="PS50158"/>
    </source>
</evidence>
<sequence length="116" mass="13112">MNMNLKRGRSDEQDQPKFKKRAPNEDSSSASKAYEEKCGGSQFFKTLCATCRKRHHEKCLVRSSGCYGCGQSNHQVRNCLTLTARGREANQASYVDPDVDAPKKNCFYLLQANKDK</sequence>
<reference evidence="4" key="2">
    <citation type="submission" date="2015-06" db="UniProtKB">
        <authorList>
            <consortium name="EnsemblPlants"/>
        </authorList>
    </citation>
    <scope>IDENTIFICATION</scope>
    <source>
        <strain evidence="4">DM1-3 516 R44</strain>
    </source>
</reference>
<proteinExistence type="predicted"/>
<evidence type="ECO:0000256" key="2">
    <source>
        <dbReference type="SAM" id="MobiDB-lite"/>
    </source>
</evidence>
<feature type="domain" description="CCHC-type" evidence="3">
    <location>
        <begin position="66"/>
        <end position="79"/>
    </location>
</feature>
<dbReference type="GO" id="GO:0008270">
    <property type="term" value="F:zinc ion binding"/>
    <property type="evidence" value="ECO:0007669"/>
    <property type="project" value="UniProtKB-KW"/>
</dbReference>
<keyword evidence="1" id="KW-0863">Zinc-finger</keyword>
<organism evidence="4 5">
    <name type="scientific">Solanum tuberosum</name>
    <name type="common">Potato</name>
    <dbReference type="NCBI Taxonomy" id="4113"/>
    <lineage>
        <taxon>Eukaryota</taxon>
        <taxon>Viridiplantae</taxon>
        <taxon>Streptophyta</taxon>
        <taxon>Embryophyta</taxon>
        <taxon>Tracheophyta</taxon>
        <taxon>Spermatophyta</taxon>
        <taxon>Magnoliopsida</taxon>
        <taxon>eudicotyledons</taxon>
        <taxon>Gunneridae</taxon>
        <taxon>Pentapetalae</taxon>
        <taxon>asterids</taxon>
        <taxon>lamiids</taxon>
        <taxon>Solanales</taxon>
        <taxon>Solanaceae</taxon>
        <taxon>Solanoideae</taxon>
        <taxon>Solaneae</taxon>
        <taxon>Solanum</taxon>
    </lineage>
</organism>
<dbReference type="GO" id="GO:0003676">
    <property type="term" value="F:nucleic acid binding"/>
    <property type="evidence" value="ECO:0007669"/>
    <property type="project" value="InterPro"/>
</dbReference>
<evidence type="ECO:0000256" key="1">
    <source>
        <dbReference type="PROSITE-ProRule" id="PRU00047"/>
    </source>
</evidence>
<name>M1DC04_SOLTU</name>
<dbReference type="InterPro" id="IPR001878">
    <property type="entry name" value="Znf_CCHC"/>
</dbReference>
<accession>M1DC04</accession>
<keyword evidence="1" id="KW-0862">Zinc</keyword>
<feature type="compositionally biased region" description="Basic and acidic residues" evidence="2">
    <location>
        <begin position="8"/>
        <end position="17"/>
    </location>
</feature>
<dbReference type="Gramene" id="PGSC0003DMT400086552">
    <property type="protein sequence ID" value="PGSC0003DMT400086552"/>
    <property type="gene ID" value="PGSC0003DMG400036123"/>
</dbReference>
<keyword evidence="1" id="KW-0479">Metal-binding</keyword>
<protein>
    <recommendedName>
        <fullName evidence="3">CCHC-type domain-containing protein</fullName>
    </recommendedName>
</protein>
<reference evidence="5" key="1">
    <citation type="journal article" date="2011" name="Nature">
        <title>Genome sequence and analysis of the tuber crop potato.</title>
        <authorList>
            <consortium name="The Potato Genome Sequencing Consortium"/>
        </authorList>
    </citation>
    <scope>NUCLEOTIDE SEQUENCE [LARGE SCALE GENOMIC DNA]</scope>
    <source>
        <strain evidence="5">cv. DM1-3 516 R44</strain>
    </source>
</reference>
<dbReference type="PROSITE" id="PS50158">
    <property type="entry name" value="ZF_CCHC"/>
    <property type="match status" value="1"/>
</dbReference>
<feature type="region of interest" description="Disordered" evidence="2">
    <location>
        <begin position="1"/>
        <end position="35"/>
    </location>
</feature>
<evidence type="ECO:0000313" key="5">
    <source>
        <dbReference type="Proteomes" id="UP000011115"/>
    </source>
</evidence>
<dbReference type="Proteomes" id="UP000011115">
    <property type="component" value="Unassembled WGS sequence"/>
</dbReference>
<dbReference type="PaxDb" id="4113-PGSC0003DMT400086552"/>